<accession>A0A7J8DBQ3</accession>
<dbReference type="InterPro" id="IPR006600">
    <property type="entry name" value="HTH_CenpB_DNA-bd_dom"/>
</dbReference>
<dbReference type="GO" id="GO:0003677">
    <property type="term" value="F:DNA binding"/>
    <property type="evidence" value="ECO:0007669"/>
    <property type="project" value="UniProtKB-KW"/>
</dbReference>
<dbReference type="SMART" id="SM00674">
    <property type="entry name" value="CENPB"/>
    <property type="match status" value="1"/>
</dbReference>
<organism evidence="5 6">
    <name type="scientific">Molossus molossus</name>
    <name type="common">Pallas' mastiff bat</name>
    <name type="synonym">Vespertilio molossus</name>
    <dbReference type="NCBI Taxonomy" id="27622"/>
    <lineage>
        <taxon>Eukaryota</taxon>
        <taxon>Metazoa</taxon>
        <taxon>Chordata</taxon>
        <taxon>Craniata</taxon>
        <taxon>Vertebrata</taxon>
        <taxon>Euteleostomi</taxon>
        <taxon>Mammalia</taxon>
        <taxon>Eutheria</taxon>
        <taxon>Laurasiatheria</taxon>
        <taxon>Chiroptera</taxon>
        <taxon>Yangochiroptera</taxon>
        <taxon>Molossidae</taxon>
        <taxon>Molossus</taxon>
    </lineage>
</organism>
<dbReference type="PROSITE" id="PS51253">
    <property type="entry name" value="HTH_CENPB"/>
    <property type="match status" value="1"/>
</dbReference>
<dbReference type="Gene3D" id="1.10.10.10">
    <property type="entry name" value="Winged helix-like DNA-binding domain superfamily/Winged helix DNA-binding domain"/>
    <property type="match status" value="1"/>
</dbReference>
<dbReference type="PANTHER" id="PTHR19303">
    <property type="entry name" value="TRANSPOSON"/>
    <property type="match status" value="1"/>
</dbReference>
<dbReference type="InterPro" id="IPR050863">
    <property type="entry name" value="CenT-Element_Derived"/>
</dbReference>
<evidence type="ECO:0000256" key="3">
    <source>
        <dbReference type="SAM" id="MobiDB-lite"/>
    </source>
</evidence>
<dbReference type="GO" id="GO:0005634">
    <property type="term" value="C:nucleus"/>
    <property type="evidence" value="ECO:0007669"/>
    <property type="project" value="TreeGrafter"/>
</dbReference>
<dbReference type="InterPro" id="IPR036388">
    <property type="entry name" value="WH-like_DNA-bd_sf"/>
</dbReference>
<dbReference type="Pfam" id="PF04218">
    <property type="entry name" value="CENP-B_N"/>
    <property type="match status" value="1"/>
</dbReference>
<gene>
    <name evidence="5" type="ORF">HJG59_009347</name>
</gene>
<keyword evidence="1" id="KW-0238">DNA-binding</keyword>
<dbReference type="AlphaFoldDB" id="A0A7J8DBQ3"/>
<protein>
    <recommendedName>
        <fullName evidence="4">HTH CENPB-type domain-containing protein</fullName>
    </recommendedName>
</protein>
<dbReference type="Gene3D" id="1.10.10.60">
    <property type="entry name" value="Homeodomain-like"/>
    <property type="match status" value="1"/>
</dbReference>
<evidence type="ECO:0000259" key="4">
    <source>
        <dbReference type="PROSITE" id="PS51253"/>
    </source>
</evidence>
<evidence type="ECO:0000313" key="5">
    <source>
        <dbReference type="EMBL" id="KAF6420617.1"/>
    </source>
</evidence>
<feature type="region of interest" description="Disordered" evidence="3">
    <location>
        <begin position="310"/>
        <end position="350"/>
    </location>
</feature>
<dbReference type="InParanoid" id="A0A7J8DBQ3"/>
<evidence type="ECO:0000256" key="2">
    <source>
        <dbReference type="ARBA" id="ARBA00023242"/>
    </source>
</evidence>
<comment type="caution">
    <text evidence="5">The sequence shown here is derived from an EMBL/GenBank/DDBJ whole genome shotgun (WGS) entry which is preliminary data.</text>
</comment>
<dbReference type="SUPFAM" id="SSF46689">
    <property type="entry name" value="Homeodomain-like"/>
    <property type="match status" value="2"/>
</dbReference>
<dbReference type="Pfam" id="PF03221">
    <property type="entry name" value="HTH_Tnp_Tc5"/>
    <property type="match status" value="1"/>
</dbReference>
<dbReference type="InterPro" id="IPR007889">
    <property type="entry name" value="HTH_Psq"/>
</dbReference>
<proteinExistence type="predicted"/>
<dbReference type="InterPro" id="IPR009057">
    <property type="entry name" value="Homeodomain-like_sf"/>
</dbReference>
<dbReference type="Proteomes" id="UP000550707">
    <property type="component" value="Unassembled WGS sequence"/>
</dbReference>
<dbReference type="PANTHER" id="PTHR19303:SF52">
    <property type="entry name" value="TIGGER TRANSPOSABLE ELEMENT-DERIVED PROTEIN 6"/>
    <property type="match status" value="1"/>
</dbReference>
<keyword evidence="2" id="KW-0539">Nucleus</keyword>
<feature type="region of interest" description="Disordered" evidence="3">
    <location>
        <begin position="1"/>
        <end position="21"/>
    </location>
</feature>
<keyword evidence="6" id="KW-1185">Reference proteome</keyword>
<reference evidence="5 6" key="1">
    <citation type="journal article" date="2020" name="Nature">
        <title>Six reference-quality genomes reveal evolution of bat adaptations.</title>
        <authorList>
            <person name="Jebb D."/>
            <person name="Huang Z."/>
            <person name="Pippel M."/>
            <person name="Hughes G.M."/>
            <person name="Lavrichenko K."/>
            <person name="Devanna P."/>
            <person name="Winkler S."/>
            <person name="Jermiin L.S."/>
            <person name="Skirmuntt E.C."/>
            <person name="Katzourakis A."/>
            <person name="Burkitt-Gray L."/>
            <person name="Ray D.A."/>
            <person name="Sullivan K.A.M."/>
            <person name="Roscito J.G."/>
            <person name="Kirilenko B.M."/>
            <person name="Davalos L.M."/>
            <person name="Corthals A.P."/>
            <person name="Power M.L."/>
            <person name="Jones G."/>
            <person name="Ransome R.D."/>
            <person name="Dechmann D.K.N."/>
            <person name="Locatelli A.G."/>
            <person name="Puechmaille S.J."/>
            <person name="Fedrigo O."/>
            <person name="Jarvis E.D."/>
            <person name="Hiller M."/>
            <person name="Vernes S.C."/>
            <person name="Myers E.W."/>
            <person name="Teeling E.C."/>
        </authorList>
    </citation>
    <scope>NUCLEOTIDE SEQUENCE [LARGE SCALE GENOMIC DNA]</scope>
    <source>
        <strain evidence="5">MMolMol1</strain>
        <tissue evidence="5">Muscle</tissue>
    </source>
</reference>
<sequence>MAPKRAASSKPSDDETKRRRKMLTIQEKVKLLDMIKDGKKIVEVARHYNLNESTVRSIRKDEKNIRATATVSFNKEAKRVMTSRNKFIVKTESALAVWISDSRKKNIPLDSLVIREKARQLYQRFTEDEPQPGPSSATFMDFTASKGWFEKFQKRYHLKSVVLHGETASADQPAAEDCVNNTFQKILEEGEYHPEQVFNMDETRLFWKRMPSRTFIFKDEAKIRVSEEEEEQPEVPGGQEEEVGLTLERLSQVVRTIKVVQDVIGKWDPQMMRALRFRNALDGAIEPYKSLLTHMKRQRQQLPITMFFSRAPRHPLPTPSAPSVEDDNVPAEDTSPPEDSSIEVVPSEEQ</sequence>
<dbReference type="EMBL" id="JACASF010000018">
    <property type="protein sequence ID" value="KAF6420617.1"/>
    <property type="molecule type" value="Genomic_DNA"/>
</dbReference>
<evidence type="ECO:0000313" key="6">
    <source>
        <dbReference type="Proteomes" id="UP000550707"/>
    </source>
</evidence>
<name>A0A7J8DBQ3_MOLMO</name>
<feature type="domain" description="HTH CENPB-type" evidence="4">
    <location>
        <begin position="79"/>
        <end position="162"/>
    </location>
</feature>
<evidence type="ECO:0000256" key="1">
    <source>
        <dbReference type="ARBA" id="ARBA00023125"/>
    </source>
</evidence>